<proteinExistence type="predicted"/>
<dbReference type="AlphaFoldDB" id="A0A1R1X8Y6"/>
<sequence>MSGLPATYLKLNRINLPTERLAQALLQVGCMTKVTSVLDLKISLPLFSSKDFNLIHLKIWLFENKCRESRFKI</sequence>
<reference evidence="2" key="1">
    <citation type="submission" date="2017-01" db="EMBL/GenBank/DDBJ databases">
        <authorList>
            <person name="Wang Y."/>
            <person name="White M."/>
            <person name="Kvist S."/>
            <person name="Moncalvo J.-M."/>
        </authorList>
    </citation>
    <scope>NUCLEOTIDE SEQUENCE [LARGE SCALE GENOMIC DNA]</scope>
    <source>
        <strain evidence="2">ID-206-W2</strain>
    </source>
</reference>
<keyword evidence="2" id="KW-1185">Reference proteome</keyword>
<evidence type="ECO:0000313" key="1">
    <source>
        <dbReference type="EMBL" id="OMJ11068.1"/>
    </source>
</evidence>
<protein>
    <submittedName>
        <fullName evidence="1">Uncharacterized protein</fullName>
    </submittedName>
</protein>
<accession>A0A1R1X8Y6</accession>
<dbReference type="EMBL" id="LSSM01006296">
    <property type="protein sequence ID" value="OMJ11068.1"/>
    <property type="molecule type" value="Genomic_DNA"/>
</dbReference>
<dbReference type="Proteomes" id="UP000187429">
    <property type="component" value="Unassembled WGS sequence"/>
</dbReference>
<evidence type="ECO:0000313" key="2">
    <source>
        <dbReference type="Proteomes" id="UP000187429"/>
    </source>
</evidence>
<name>A0A1R1X8Y6_9FUNG</name>
<gene>
    <name evidence="1" type="ORF">AYI69_g9988</name>
</gene>
<organism evidence="1 2">
    <name type="scientific">Smittium culicis</name>
    <dbReference type="NCBI Taxonomy" id="133412"/>
    <lineage>
        <taxon>Eukaryota</taxon>
        <taxon>Fungi</taxon>
        <taxon>Fungi incertae sedis</taxon>
        <taxon>Zoopagomycota</taxon>
        <taxon>Kickxellomycotina</taxon>
        <taxon>Harpellomycetes</taxon>
        <taxon>Harpellales</taxon>
        <taxon>Legeriomycetaceae</taxon>
        <taxon>Smittium</taxon>
    </lineage>
</organism>
<comment type="caution">
    <text evidence="1">The sequence shown here is derived from an EMBL/GenBank/DDBJ whole genome shotgun (WGS) entry which is preliminary data.</text>
</comment>